<evidence type="ECO:0000256" key="1">
    <source>
        <dbReference type="ARBA" id="ARBA00008779"/>
    </source>
</evidence>
<protein>
    <recommendedName>
        <fullName evidence="6">Sulfatase N-terminal domain-containing protein</fullName>
    </recommendedName>
</protein>
<dbReference type="GO" id="GO:0004065">
    <property type="term" value="F:arylsulfatase activity"/>
    <property type="evidence" value="ECO:0007669"/>
    <property type="project" value="TreeGrafter"/>
</dbReference>
<comment type="similarity">
    <text evidence="1">Belongs to the sulfatase family.</text>
</comment>
<keyword evidence="4" id="KW-0106">Calcium</keyword>
<dbReference type="InterPro" id="IPR000917">
    <property type="entry name" value="Sulfatase_N"/>
</dbReference>
<feature type="domain" description="Sulfatase N-terminal" evidence="6">
    <location>
        <begin position="70"/>
        <end position="382"/>
    </location>
</feature>
<dbReference type="InterPro" id="IPR050738">
    <property type="entry name" value="Sulfatase"/>
</dbReference>
<evidence type="ECO:0000313" key="7">
    <source>
        <dbReference type="EMBL" id="KEQ17992.1"/>
    </source>
</evidence>
<organism evidence="7 8">
    <name type="scientific">Endozoicomonas numazuensis</name>
    <dbReference type="NCBI Taxonomy" id="1137799"/>
    <lineage>
        <taxon>Bacteria</taxon>
        <taxon>Pseudomonadati</taxon>
        <taxon>Pseudomonadota</taxon>
        <taxon>Gammaproteobacteria</taxon>
        <taxon>Oceanospirillales</taxon>
        <taxon>Endozoicomonadaceae</taxon>
        <taxon>Endozoicomonas</taxon>
    </lineage>
</organism>
<dbReference type="eggNOG" id="COG3119">
    <property type="taxonomic scope" value="Bacteria"/>
</dbReference>
<dbReference type="InterPro" id="IPR017850">
    <property type="entry name" value="Alkaline_phosphatase_core_sf"/>
</dbReference>
<reference evidence="7 8" key="1">
    <citation type="submission" date="2014-06" db="EMBL/GenBank/DDBJ databases">
        <title>Whole Genome Sequences of Three Symbiotic Endozoicomonas Bacteria.</title>
        <authorList>
            <person name="Neave M.J."/>
            <person name="Apprill A."/>
            <person name="Voolstra C.R."/>
        </authorList>
    </citation>
    <scope>NUCLEOTIDE SEQUENCE [LARGE SCALE GENOMIC DNA]</scope>
    <source>
        <strain evidence="7 8">DSM 25634</strain>
    </source>
</reference>
<dbReference type="PROSITE" id="PS00149">
    <property type="entry name" value="SULFATASE_2"/>
    <property type="match status" value="1"/>
</dbReference>
<dbReference type="InterPro" id="IPR024607">
    <property type="entry name" value="Sulfatase_CS"/>
</dbReference>
<evidence type="ECO:0000256" key="3">
    <source>
        <dbReference type="ARBA" id="ARBA00022801"/>
    </source>
</evidence>
<keyword evidence="8" id="KW-1185">Reference proteome</keyword>
<comment type="caution">
    <text evidence="7">The sequence shown here is derived from an EMBL/GenBank/DDBJ whole genome shotgun (WGS) entry which is preliminary data.</text>
</comment>
<dbReference type="Pfam" id="PF00884">
    <property type="entry name" value="Sulfatase"/>
    <property type="match status" value="1"/>
</dbReference>
<dbReference type="Gene3D" id="3.40.720.10">
    <property type="entry name" value="Alkaline Phosphatase, subunit A"/>
    <property type="match status" value="1"/>
</dbReference>
<dbReference type="SUPFAM" id="SSF53649">
    <property type="entry name" value="Alkaline phosphatase-like"/>
    <property type="match status" value="1"/>
</dbReference>
<evidence type="ECO:0000256" key="2">
    <source>
        <dbReference type="ARBA" id="ARBA00022723"/>
    </source>
</evidence>
<keyword evidence="3" id="KW-0378">Hydrolase</keyword>
<evidence type="ECO:0000259" key="6">
    <source>
        <dbReference type="Pfam" id="PF00884"/>
    </source>
</evidence>
<evidence type="ECO:0000256" key="4">
    <source>
        <dbReference type="ARBA" id="ARBA00022837"/>
    </source>
</evidence>
<keyword evidence="2" id="KW-0479">Metal-binding</keyword>
<dbReference type="AlphaFoldDB" id="A0A081NHR9"/>
<dbReference type="GO" id="GO:0046872">
    <property type="term" value="F:metal ion binding"/>
    <property type="evidence" value="ECO:0007669"/>
    <property type="project" value="UniProtKB-KW"/>
</dbReference>
<dbReference type="PANTHER" id="PTHR42693:SF27">
    <property type="entry name" value="ARYLSULFATASE B [PRECURSOR]"/>
    <property type="match status" value="1"/>
</dbReference>
<accession>A0A081NHR9</accession>
<dbReference type="RefSeq" id="WP_034835009.1">
    <property type="nucleotide sequence ID" value="NZ_JOKH01000002.1"/>
</dbReference>
<feature type="modified residue" description="3-oxoalanine (Ser)" evidence="5">
    <location>
        <position position="116"/>
    </location>
</feature>
<dbReference type="Gene3D" id="3.30.1120.10">
    <property type="match status" value="1"/>
</dbReference>
<sequence>MKGLNMKTIKTVDSNTICFPADRNETSKNRFLINPSFLATVISVVFLSGCSTSSTAKDLVQSREGVESKPNVLLITVDGLGNADISARGAPFKTPNIDKLVSSGVILNRFYGASQSSGTLAALMTARDPHELGVSYAEFYPWSPGALAPSEFLLSESLKSAGYQTALVGKWHLGSQAQRHHPNSRGFDYFFGHLNGQVDYFKHTSARGIDLQENGRSLGNAYDNVFGPDLISAASENWLNQLSSKNSAPFFLQVSFKAPRAPLQAPEKRVKKVQAESPKLSRERMIYAAMVKAVDEGVGQIISTLDSQKKLENTLIVFLSTSGADLNNGASNGVLKGGKLSGYEGGVRNLAIISGLGLPRGVSSEQVISAVDLYPTINEATGTRNGAPEMKAKLQDGVSLWASLSQGNVTPHSEIYIAADGEKGIGNDFNFSIIKDDYKVVRHVTRSYQGIEIKNELFYLASDPGETRDLSQEQPKVLESLLSGFVDWRKKHMWTGNHYEPVPIPGWVAPTDWALRMQQREKTVSGEFGDNVFGFIGGNSLTSLDRMIYKKTEMGTIIYE</sequence>
<comment type="PTM">
    <text evidence="5">The conversion to 3-oxoalanine (also known as C-formylglycine, FGly), of a serine or cysteine residue in prokaryotes and of a cysteine residue in eukaryotes, is critical for catalytic activity.</text>
</comment>
<name>A0A081NHR9_9GAMM</name>
<dbReference type="STRING" id="1137799.GZ78_10335"/>
<evidence type="ECO:0000256" key="5">
    <source>
        <dbReference type="PIRSR" id="PIRSR600917-52"/>
    </source>
</evidence>
<proteinExistence type="inferred from homology"/>
<dbReference type="PANTHER" id="PTHR42693">
    <property type="entry name" value="ARYLSULFATASE FAMILY MEMBER"/>
    <property type="match status" value="1"/>
</dbReference>
<dbReference type="EMBL" id="JOKH01000002">
    <property type="protein sequence ID" value="KEQ17992.1"/>
    <property type="molecule type" value="Genomic_DNA"/>
</dbReference>
<evidence type="ECO:0000313" key="8">
    <source>
        <dbReference type="Proteomes" id="UP000028073"/>
    </source>
</evidence>
<gene>
    <name evidence="7" type="ORF">GZ78_10335</name>
</gene>
<dbReference type="Proteomes" id="UP000028073">
    <property type="component" value="Unassembled WGS sequence"/>
</dbReference>